<name>A0A7L1V5R0_SITEU</name>
<evidence type="ECO:0000256" key="3">
    <source>
        <dbReference type="ARBA" id="ARBA00022679"/>
    </source>
</evidence>
<accession>A0A7L1V5R0</accession>
<dbReference type="Gene3D" id="3.90.176.10">
    <property type="entry name" value="Toxin ADP-ribosyltransferase, Chain A, domain 1"/>
    <property type="match status" value="1"/>
</dbReference>
<sequence length="258" mass="28689">PLPSMALLAHTLALLAMAVATVAIEVVPLDMAPDSFDDQYQGCGPAMTKALKKLNQTEFQGNRDFATGWVKAVEVLPTRVSSLDPLSPAQAIAVMAYSMKYLYIQFNSAVRTAGRSGQEYRENFHFKALHFLLTQALRALRVAQGPQCHDVFRGVKGVRFVAQLGQKVRFGQFASTSLSRAMAEKRGTDTVFQVHTCHGADIRDYAYDRRYREVLIPPFEVFKVIKVFEEGGEARIHLSSTGTFSNYNCEWLRGNSTG</sequence>
<evidence type="ECO:0000256" key="1">
    <source>
        <dbReference type="ARBA" id="ARBA00009558"/>
    </source>
</evidence>
<dbReference type="FunFam" id="3.90.176.10:FF:000001">
    <property type="entry name" value="NAD(P)(+)--arginine ADP-ribosyltransferase"/>
    <property type="match status" value="1"/>
</dbReference>
<keyword evidence="12" id="KW-1185">Reference proteome</keyword>
<comment type="similarity">
    <text evidence="1 10">Belongs to the Arg-specific ADP-ribosyltransferase family.</text>
</comment>
<dbReference type="PROSITE" id="PS01291">
    <property type="entry name" value="ART"/>
    <property type="match status" value="1"/>
</dbReference>
<keyword evidence="5 10" id="KW-0732">Signal</keyword>
<gene>
    <name evidence="11" type="primary">Nrt2</name>
    <name evidence="11" type="ORF">SITEUR_R10150</name>
</gene>
<dbReference type="GO" id="GO:0046677">
    <property type="term" value="P:response to antibiotic"/>
    <property type="evidence" value="ECO:0007669"/>
    <property type="project" value="UniProtKB-ARBA"/>
</dbReference>
<organism evidence="11 12">
    <name type="scientific">Sitta europaea</name>
    <name type="common">Eurasian nuthatch</name>
    <dbReference type="NCBI Taxonomy" id="50251"/>
    <lineage>
        <taxon>Eukaryota</taxon>
        <taxon>Metazoa</taxon>
        <taxon>Chordata</taxon>
        <taxon>Craniata</taxon>
        <taxon>Vertebrata</taxon>
        <taxon>Euteleostomi</taxon>
        <taxon>Archelosauria</taxon>
        <taxon>Archosauria</taxon>
        <taxon>Dinosauria</taxon>
        <taxon>Saurischia</taxon>
        <taxon>Theropoda</taxon>
        <taxon>Coelurosauria</taxon>
        <taxon>Aves</taxon>
        <taxon>Neognathae</taxon>
        <taxon>Neoaves</taxon>
        <taxon>Telluraves</taxon>
        <taxon>Australaves</taxon>
        <taxon>Passeriformes</taxon>
        <taxon>Sittidae</taxon>
        <taxon>Sitta</taxon>
    </lineage>
</organism>
<protein>
    <recommendedName>
        <fullName evidence="10">NAD(P)(+)--arginine ADP-ribosyltransferase</fullName>
        <ecNumber evidence="10">2.4.2.31</ecNumber>
    </recommendedName>
    <alternativeName>
        <fullName evidence="10">Mono(ADP-ribosyl)transferase</fullName>
    </alternativeName>
</protein>
<evidence type="ECO:0000313" key="12">
    <source>
        <dbReference type="Proteomes" id="UP000583915"/>
    </source>
</evidence>
<dbReference type="GO" id="GO:0016779">
    <property type="term" value="F:nucleotidyltransferase activity"/>
    <property type="evidence" value="ECO:0007669"/>
    <property type="project" value="UniProtKB-KW"/>
</dbReference>
<dbReference type="GO" id="GO:0003950">
    <property type="term" value="F:NAD+ poly-ADP-ribosyltransferase activity"/>
    <property type="evidence" value="ECO:0007669"/>
    <property type="project" value="TreeGrafter"/>
</dbReference>
<keyword evidence="7 10" id="KW-0520">NAD</keyword>
<dbReference type="EMBL" id="VXBS01004661">
    <property type="protein sequence ID" value="NXO80501.1"/>
    <property type="molecule type" value="Genomic_DNA"/>
</dbReference>
<dbReference type="GO" id="GO:0106274">
    <property type="term" value="F:NAD+-protein-arginine ADP-ribosyltransferase activity"/>
    <property type="evidence" value="ECO:0007669"/>
    <property type="project" value="UniProtKB-EC"/>
</dbReference>
<evidence type="ECO:0000256" key="4">
    <source>
        <dbReference type="ARBA" id="ARBA00022695"/>
    </source>
</evidence>
<evidence type="ECO:0000256" key="6">
    <source>
        <dbReference type="ARBA" id="ARBA00022857"/>
    </source>
</evidence>
<dbReference type="PANTHER" id="PTHR10339:SF19">
    <property type="entry name" value="GPI-LINKED NAD(P)(+)--ARGININE ADP-RIBOSYLTRANSFERASE 1"/>
    <property type="match status" value="1"/>
</dbReference>
<evidence type="ECO:0000256" key="7">
    <source>
        <dbReference type="ARBA" id="ARBA00023027"/>
    </source>
</evidence>
<dbReference type="PANTHER" id="PTHR10339">
    <property type="entry name" value="ADP-RIBOSYLTRANSFERASE"/>
    <property type="match status" value="1"/>
</dbReference>
<dbReference type="InterPro" id="IPR050999">
    <property type="entry name" value="ADP-ribosyltransferase_ARG"/>
</dbReference>
<dbReference type="Proteomes" id="UP000583915">
    <property type="component" value="Unassembled WGS sequence"/>
</dbReference>
<dbReference type="AlphaFoldDB" id="A0A7L1V5R0"/>
<evidence type="ECO:0000256" key="5">
    <source>
        <dbReference type="ARBA" id="ARBA00022729"/>
    </source>
</evidence>
<dbReference type="GO" id="GO:0005615">
    <property type="term" value="C:extracellular space"/>
    <property type="evidence" value="ECO:0007669"/>
    <property type="project" value="UniProtKB-ARBA"/>
</dbReference>
<reference evidence="11 12" key="1">
    <citation type="submission" date="2019-09" db="EMBL/GenBank/DDBJ databases">
        <title>Bird 10,000 Genomes (B10K) Project - Family phase.</title>
        <authorList>
            <person name="Zhang G."/>
        </authorList>
    </citation>
    <scope>NUCLEOTIDE SEQUENCE [LARGE SCALE GENOMIC DNA]</scope>
    <source>
        <strain evidence="11">B10K-DU-002-25</strain>
        <tissue evidence="11">Muscle</tissue>
    </source>
</reference>
<evidence type="ECO:0000313" key="11">
    <source>
        <dbReference type="EMBL" id="NXO80501.1"/>
    </source>
</evidence>
<evidence type="ECO:0000256" key="2">
    <source>
        <dbReference type="ARBA" id="ARBA00022676"/>
    </source>
</evidence>
<dbReference type="GO" id="GO:0044194">
    <property type="term" value="C:cytolytic granule"/>
    <property type="evidence" value="ECO:0007669"/>
    <property type="project" value="UniProtKB-ARBA"/>
</dbReference>
<proteinExistence type="inferred from homology"/>
<feature type="non-terminal residue" evidence="11">
    <location>
        <position position="258"/>
    </location>
</feature>
<keyword evidence="4" id="KW-0548">Nucleotidyltransferase</keyword>
<keyword evidence="8" id="KW-1015">Disulfide bond</keyword>
<dbReference type="Pfam" id="PF01129">
    <property type="entry name" value="ART"/>
    <property type="match status" value="1"/>
</dbReference>
<keyword evidence="2 10" id="KW-0328">Glycosyltransferase</keyword>
<feature type="non-terminal residue" evidence="11">
    <location>
        <position position="1"/>
    </location>
</feature>
<feature type="chain" id="PRO_5029943720" description="NAD(P)(+)--arginine ADP-ribosyltransferase" evidence="10">
    <location>
        <begin position="24"/>
        <end position="258"/>
    </location>
</feature>
<feature type="signal peptide" evidence="10">
    <location>
        <begin position="1"/>
        <end position="23"/>
    </location>
</feature>
<evidence type="ECO:0000256" key="9">
    <source>
        <dbReference type="ARBA" id="ARBA00047597"/>
    </source>
</evidence>
<keyword evidence="6 10" id="KW-0521">NADP</keyword>
<comment type="catalytic activity">
    <reaction evidence="9 10">
        <text>L-arginyl-[protein] + NAD(+) = N(omega)-(ADP-D-ribosyl)-L-arginyl-[protein] + nicotinamide + H(+)</text>
        <dbReference type="Rhea" id="RHEA:19149"/>
        <dbReference type="Rhea" id="RHEA-COMP:10532"/>
        <dbReference type="Rhea" id="RHEA-COMP:15087"/>
        <dbReference type="ChEBI" id="CHEBI:15378"/>
        <dbReference type="ChEBI" id="CHEBI:17154"/>
        <dbReference type="ChEBI" id="CHEBI:29965"/>
        <dbReference type="ChEBI" id="CHEBI:57540"/>
        <dbReference type="ChEBI" id="CHEBI:142554"/>
        <dbReference type="EC" id="2.4.2.31"/>
    </reaction>
</comment>
<dbReference type="PRINTS" id="PR00970">
    <property type="entry name" value="RIBTRNSFRASE"/>
</dbReference>
<evidence type="ECO:0000256" key="10">
    <source>
        <dbReference type="RuleBase" id="RU361228"/>
    </source>
</evidence>
<dbReference type="SUPFAM" id="SSF56399">
    <property type="entry name" value="ADP-ribosylation"/>
    <property type="match status" value="1"/>
</dbReference>
<dbReference type="InterPro" id="IPR000768">
    <property type="entry name" value="ART"/>
</dbReference>
<keyword evidence="3 10" id="KW-0808">Transferase</keyword>
<dbReference type="EC" id="2.4.2.31" evidence="10"/>
<dbReference type="PROSITE" id="PS51996">
    <property type="entry name" value="TR_MART"/>
    <property type="match status" value="1"/>
</dbReference>
<comment type="caution">
    <text evidence="11">The sequence shown here is derived from an EMBL/GenBank/DDBJ whole genome shotgun (WGS) entry which is preliminary data.</text>
</comment>
<evidence type="ECO:0000256" key="8">
    <source>
        <dbReference type="ARBA" id="ARBA00023157"/>
    </source>
</evidence>